<evidence type="ECO:0000313" key="2">
    <source>
        <dbReference type="EMBL" id="KAH7420937.1"/>
    </source>
</evidence>
<reference evidence="2" key="1">
    <citation type="submission" date="2021-08" db="EMBL/GenBank/DDBJ databases">
        <title>WGS assembly of Ceratopteris richardii.</title>
        <authorList>
            <person name="Marchant D.B."/>
            <person name="Chen G."/>
            <person name="Jenkins J."/>
            <person name="Shu S."/>
            <person name="Leebens-Mack J."/>
            <person name="Grimwood J."/>
            <person name="Schmutz J."/>
            <person name="Soltis P."/>
            <person name="Soltis D."/>
            <person name="Chen Z.-H."/>
        </authorList>
    </citation>
    <scope>NUCLEOTIDE SEQUENCE</scope>
    <source>
        <strain evidence="2">Whitten #5841</strain>
        <tissue evidence="2">Leaf</tissue>
    </source>
</reference>
<protein>
    <recommendedName>
        <fullName evidence="1">C2 domain-containing protein</fullName>
    </recommendedName>
</protein>
<sequence>MQTQRKLVVEVCMANNLMPKDGEGSANTYVQVDFDVERRRTRTRAKDLNPVWEEAFEIPWFPISATPDYVCVEATVYHETRGRAPKFMGRVCIPGSSFARRGEETLKMYNLERRGICSQIRGAIGLKVYYYDEELAAA</sequence>
<name>A0A8T2TCJ9_CERRI</name>
<dbReference type="SUPFAM" id="SSF49562">
    <property type="entry name" value="C2 domain (Calcium/lipid-binding domain, CaLB)"/>
    <property type="match status" value="1"/>
</dbReference>
<evidence type="ECO:0000259" key="1">
    <source>
        <dbReference type="PROSITE" id="PS50004"/>
    </source>
</evidence>
<dbReference type="SMART" id="SM00239">
    <property type="entry name" value="C2"/>
    <property type="match status" value="1"/>
</dbReference>
<feature type="domain" description="C2" evidence="1">
    <location>
        <begin position="1"/>
        <end position="108"/>
    </location>
</feature>
<keyword evidence="3" id="KW-1185">Reference proteome</keyword>
<dbReference type="PANTHER" id="PTHR31425:SF50">
    <property type="entry name" value="FT-INTERACTING PROTEIN 3-RELATED"/>
    <property type="match status" value="1"/>
</dbReference>
<dbReference type="InterPro" id="IPR000008">
    <property type="entry name" value="C2_dom"/>
</dbReference>
<evidence type="ECO:0000313" key="3">
    <source>
        <dbReference type="Proteomes" id="UP000825935"/>
    </source>
</evidence>
<dbReference type="Gene3D" id="2.60.40.150">
    <property type="entry name" value="C2 domain"/>
    <property type="match status" value="1"/>
</dbReference>
<dbReference type="EMBL" id="CM035418">
    <property type="protein sequence ID" value="KAH7420937.1"/>
    <property type="molecule type" value="Genomic_DNA"/>
</dbReference>
<comment type="caution">
    <text evidence="2">The sequence shown here is derived from an EMBL/GenBank/DDBJ whole genome shotgun (WGS) entry which is preliminary data.</text>
</comment>
<dbReference type="AlphaFoldDB" id="A0A8T2TCJ9"/>
<accession>A0A8T2TCJ9</accession>
<dbReference type="InterPro" id="IPR047259">
    <property type="entry name" value="QUIRKY-like"/>
</dbReference>
<dbReference type="Pfam" id="PF00168">
    <property type="entry name" value="C2"/>
    <property type="match status" value="1"/>
</dbReference>
<dbReference type="PANTHER" id="PTHR31425">
    <property type="entry name" value="PHOSPHORIBOSYLANTHRANILATE TRANSFERASE ISOFORM 1"/>
    <property type="match status" value="1"/>
</dbReference>
<dbReference type="PROSITE" id="PS50004">
    <property type="entry name" value="C2"/>
    <property type="match status" value="1"/>
</dbReference>
<gene>
    <name evidence="2" type="ORF">KP509_13G031100</name>
</gene>
<dbReference type="InterPro" id="IPR035892">
    <property type="entry name" value="C2_domain_sf"/>
</dbReference>
<dbReference type="OMA" id="VEVCMAN"/>
<dbReference type="OrthoDB" id="67700at2759"/>
<organism evidence="2 3">
    <name type="scientific">Ceratopteris richardii</name>
    <name type="common">Triangle waterfern</name>
    <dbReference type="NCBI Taxonomy" id="49495"/>
    <lineage>
        <taxon>Eukaryota</taxon>
        <taxon>Viridiplantae</taxon>
        <taxon>Streptophyta</taxon>
        <taxon>Embryophyta</taxon>
        <taxon>Tracheophyta</taxon>
        <taxon>Polypodiopsida</taxon>
        <taxon>Polypodiidae</taxon>
        <taxon>Polypodiales</taxon>
        <taxon>Pteridineae</taxon>
        <taxon>Pteridaceae</taxon>
        <taxon>Parkerioideae</taxon>
        <taxon>Ceratopteris</taxon>
    </lineage>
</organism>
<dbReference type="Proteomes" id="UP000825935">
    <property type="component" value="Chromosome 13"/>
</dbReference>
<proteinExistence type="predicted"/>